<protein>
    <submittedName>
        <fullName evidence="1">Uncharacterized protein</fullName>
    </submittedName>
</protein>
<name>A0A6C0J2B2_9ZZZZ</name>
<proteinExistence type="predicted"/>
<evidence type="ECO:0000313" key="1">
    <source>
        <dbReference type="EMBL" id="QHT97793.1"/>
    </source>
</evidence>
<dbReference type="EMBL" id="MN740283">
    <property type="protein sequence ID" value="QHT97793.1"/>
    <property type="molecule type" value="Genomic_DNA"/>
</dbReference>
<dbReference type="AlphaFoldDB" id="A0A6C0J2B2"/>
<reference evidence="1" key="1">
    <citation type="journal article" date="2020" name="Nature">
        <title>Giant virus diversity and host interactions through global metagenomics.</title>
        <authorList>
            <person name="Schulz F."/>
            <person name="Roux S."/>
            <person name="Paez-Espino D."/>
            <person name="Jungbluth S."/>
            <person name="Walsh D.A."/>
            <person name="Denef V.J."/>
            <person name="McMahon K.D."/>
            <person name="Konstantinidis K.T."/>
            <person name="Eloe-Fadrosh E.A."/>
            <person name="Kyrpides N.C."/>
            <person name="Woyke T."/>
        </authorList>
    </citation>
    <scope>NUCLEOTIDE SEQUENCE</scope>
    <source>
        <strain evidence="1">GVMAG-M-3300025572-1</strain>
    </source>
</reference>
<organism evidence="1">
    <name type="scientific">viral metagenome</name>
    <dbReference type="NCBI Taxonomy" id="1070528"/>
    <lineage>
        <taxon>unclassified sequences</taxon>
        <taxon>metagenomes</taxon>
        <taxon>organismal metagenomes</taxon>
    </lineage>
</organism>
<sequence length="356" mass="40053">MSCRSRIVYIGIDSPLDLPPMIPYLLRLAQIYPSDAINFELVSPDATLEELIDLISRFVEQGYNYVGLPSDARLIDEFFTSGLAQRWPDVQFMVQYYGVPQNSPQNVHFFTDVNTLSDPSLIQHNLTQFTQGAGEVHVIYQGAGEPVSTRLAEEARQALDALGFQAIFYEIGAPMNQIDDVALKDAVNSISLSLPPRPSHSTVIHIINWNNAEAYTRAALRAGLFDLPPDLVTHASFQNEYYPVDTTLPVPLELGTIPLRGLPSEEAAQVGIPLEPSRYYSFPNFLSYLDSYMWASQCGQTDGINDKQLKFDKYRTRIAYFLANLSIPPNRLVVTAGPFKFNPRWFNEDARVVPRR</sequence>
<accession>A0A6C0J2B2</accession>